<dbReference type="SUPFAM" id="SSF52777">
    <property type="entry name" value="CoA-dependent acyltransferases"/>
    <property type="match status" value="5"/>
</dbReference>
<dbReference type="InterPro" id="IPR020845">
    <property type="entry name" value="AMP-binding_CS"/>
</dbReference>
<keyword evidence="6" id="KW-1185">Reference proteome</keyword>
<evidence type="ECO:0000259" key="4">
    <source>
        <dbReference type="PROSITE" id="PS50075"/>
    </source>
</evidence>
<comment type="caution">
    <text evidence="5">The sequence shown here is derived from an EMBL/GenBank/DDBJ whole genome shotgun (WGS) entry which is preliminary data.</text>
</comment>
<protein>
    <submittedName>
        <fullName evidence="5">Amino acid adenylation domain-containing protein</fullName>
    </submittedName>
</protein>
<dbReference type="GO" id="GO:0031177">
    <property type="term" value="F:phosphopantetheine binding"/>
    <property type="evidence" value="ECO:0007669"/>
    <property type="project" value="TreeGrafter"/>
</dbReference>
<dbReference type="PROSITE" id="PS50075">
    <property type="entry name" value="CARRIER"/>
    <property type="match status" value="1"/>
</dbReference>
<dbReference type="Proteomes" id="UP000256294">
    <property type="component" value="Unassembled WGS sequence"/>
</dbReference>
<dbReference type="Gene3D" id="3.30.300.30">
    <property type="match status" value="1"/>
</dbReference>
<comment type="cofactor">
    <cofactor evidence="1">
        <name>pantetheine 4'-phosphate</name>
        <dbReference type="ChEBI" id="CHEBI:47942"/>
    </cofactor>
</comment>
<dbReference type="Pfam" id="PF00550">
    <property type="entry name" value="PP-binding"/>
    <property type="match status" value="1"/>
</dbReference>
<dbReference type="InterPro" id="IPR001242">
    <property type="entry name" value="Condensation_dom"/>
</dbReference>
<dbReference type="FunFam" id="3.40.50.980:FF:000001">
    <property type="entry name" value="Non-ribosomal peptide synthetase"/>
    <property type="match status" value="1"/>
</dbReference>
<dbReference type="PROSITE" id="PS00455">
    <property type="entry name" value="AMP_BINDING"/>
    <property type="match status" value="1"/>
</dbReference>
<dbReference type="GO" id="GO:0044550">
    <property type="term" value="P:secondary metabolite biosynthetic process"/>
    <property type="evidence" value="ECO:0007669"/>
    <property type="project" value="UniProtKB-ARBA"/>
</dbReference>
<keyword evidence="3" id="KW-0597">Phosphoprotein</keyword>
<evidence type="ECO:0000256" key="2">
    <source>
        <dbReference type="ARBA" id="ARBA00022450"/>
    </source>
</evidence>
<dbReference type="InterPro" id="IPR009081">
    <property type="entry name" value="PP-bd_ACP"/>
</dbReference>
<dbReference type="Gene3D" id="1.10.1200.10">
    <property type="entry name" value="ACP-like"/>
    <property type="match status" value="2"/>
</dbReference>
<dbReference type="FunFam" id="3.40.50.12780:FF:000012">
    <property type="entry name" value="Non-ribosomal peptide synthetase"/>
    <property type="match status" value="1"/>
</dbReference>
<dbReference type="Gene3D" id="3.40.50.980">
    <property type="match status" value="2"/>
</dbReference>
<dbReference type="Gene3D" id="2.30.38.10">
    <property type="entry name" value="Luciferase, Domain 3"/>
    <property type="match status" value="1"/>
</dbReference>
<dbReference type="PANTHER" id="PTHR45527:SF1">
    <property type="entry name" value="FATTY ACID SYNTHASE"/>
    <property type="match status" value="1"/>
</dbReference>
<evidence type="ECO:0000256" key="1">
    <source>
        <dbReference type="ARBA" id="ARBA00001957"/>
    </source>
</evidence>
<name>A0A3D9UIG1_9GAMM</name>
<dbReference type="SUPFAM" id="SSF56801">
    <property type="entry name" value="Acetyl-CoA synthetase-like"/>
    <property type="match status" value="1"/>
</dbReference>
<dbReference type="GO" id="GO:0005737">
    <property type="term" value="C:cytoplasm"/>
    <property type="evidence" value="ECO:0007669"/>
    <property type="project" value="TreeGrafter"/>
</dbReference>
<dbReference type="GO" id="GO:0043041">
    <property type="term" value="P:amino acid activation for nonribosomal peptide biosynthetic process"/>
    <property type="evidence" value="ECO:0007669"/>
    <property type="project" value="TreeGrafter"/>
</dbReference>
<dbReference type="PANTHER" id="PTHR45527">
    <property type="entry name" value="NONRIBOSOMAL PEPTIDE SYNTHETASE"/>
    <property type="match status" value="1"/>
</dbReference>
<sequence>MDGLSLYFFKELAEEYKKDHNTEKIQLQVGTRDFRKAAQAELDSLVNGNIKESLDYWKLQHHVIADNLKLPTDYIRKSSIEQEGSSIEFVLNNDISQQIRELSSKKNISVYTIFMALYSALLYRYTEQSEINIGVPVLNRHNLEDMSVIGCFVNTLALHFEFSQEINFRNILEMTSIKLNEALLHQRVPFPLLVKELNIKTDPSVNPLFQTMLTWLGKDSIIDFGEGLSTKDIHIKRRHVKFDLLVNIREQHSGQFILDIEYNCAVFKNSTINRIFNHFETLSASILSDVDAPINHAELLSVNERQEILAWNATKKTYPKTNVLEMIISIMKERSSSVALEFGNSTLTYGRLNSLTSDIAQWLFAKTKSEFIGVIMERSFDMTIALLAIMRSGKAWVPIDPEYPQDRIDYMIQDSGVELILTQDKFFGKLKNFRGEAITLEKALNDVPDSDSSGPSINLTPDSRAYMIYTSGSTGKPKGVINTHKGMFNRLYWMQEQYRLTPKDRVLQKTPFSFDVSVWEFFWPLMFGARIVIATPGGHRDTTYLKDLIADKRITILHFVPSMLNAFLKEDDLSIKCSSLINVFCSGEALSAEIIKSFYSQLSCSLHNLYGPTEAAIDVSFWKCDKNYSGNVVPIGKPIANTQLFVLNKALRMQPVGIAGELFISGVQLAEGYNNKPELTDKAFIDVRSEDGKHTRMYKTGDLARYNSSGNIEYIGRVDHQIKLRGFRIELGEIEAVILTVNKVREAAVILDESTGIKRLVAYLSLNASSKNSNEQYEISKIKTEISQKLPGFMVPSHFVFMETLPLSANGKLDRRALPVPLAHHTEPKEIEFNSEKEALFHRIISKLIPSSSFNLGDNFFNIGGDSILALRLISELKKNALTLTLRDIYEARNISEMVLMASDLNFHRVKKMEPYYLIDSADKAVVSNKGIDAWPMSVLQKGMVYHSLLHEESSVYHDIFSYEIDDASVSELTTRIERAFKRNEQLQCVFDMTTCSVPIQICLAEPVKDITRIQVIGDLNDHLVHWEYKRKQVPFDFESGPLVRFTLHTVDESVKALSLDFHHAVLDGWSVATLINEIVNGTVVEPQSEVENLNNGYATFVAAESEAVNCRDSEAYWMNTIQQETCKGFGLDVDVHTSKSESIILSDDFVLTLRELSRKHSVPLKTVALYFHCLTLRTVSGQKNICFGHVVNGRLEYEGAEKSLGLYLNTVPFIVKESSISESDLLNDIFNTEKFSLDHRRFPLANMLKAANRDNVFDVVFNFTDFHAYALEKNFIRRARYYEQTNFPVMLHFARDPFTGGYSVTLNYHDTVKNSTFVKDYISSFNQLQIPERGLPVPEDLVTIFHNVTKNHFGIDDNYHSRGVDSISALRIAALLKKAGYYAKLRNIVESTSLTEFWASIQNKMEEQTDAEIPQFTFDIPAALKEDQTAEDYYPLTDTQLLMIEAYHEEANFSTYHDIFGYELSLRCVPEYIENVLEGLIAAHPVLRTSFVINEGTIPLQKVHKKSFLNHQNSDFSQSDKLNAYHKYLRWFEAEKEKPFDFSKQELVRFYSHKIGEERFYLTISFHHSILDGFSLSQLIRSFVTDYQNLLNKKPILREELPIPTFREYCLLSKAESLSHEAKAFWKEVLFEEPILKLPFTFSESGRKWSETKITFESDLSLGLADVAQKSGVSLKHLLQAVHFTVLKTLFNTPELISSMFSGGRTDCLHSEKTLGMFLNFLPVRCNLSDLTITEAAHQLRDFENRSLPYKRFSLSEINSLSRHKSYLTTCFNFTRFSNYQAISNPQTSGNDGSPLVRTLWFEHTHFGLLVNAGFDLSLNEIVITLNAKSKVISEFELEQLAQMYMNTARAAVSIHNLESITIHSPNVDISSAREIGKAYEAN</sequence>
<dbReference type="NCBIfam" id="TIGR01733">
    <property type="entry name" value="AA-adenyl-dom"/>
    <property type="match status" value="1"/>
</dbReference>
<dbReference type="GO" id="GO:0003824">
    <property type="term" value="F:catalytic activity"/>
    <property type="evidence" value="ECO:0007669"/>
    <property type="project" value="InterPro"/>
</dbReference>
<dbReference type="InterPro" id="IPR045851">
    <property type="entry name" value="AMP-bd_C_sf"/>
</dbReference>
<dbReference type="InterPro" id="IPR010071">
    <property type="entry name" value="AA_adenyl_dom"/>
</dbReference>
<dbReference type="Pfam" id="PF00668">
    <property type="entry name" value="Condensation"/>
    <property type="match status" value="3"/>
</dbReference>
<dbReference type="InterPro" id="IPR025110">
    <property type="entry name" value="AMP-bd_C"/>
</dbReference>
<dbReference type="Pfam" id="PF00501">
    <property type="entry name" value="AMP-binding"/>
    <property type="match status" value="1"/>
</dbReference>
<keyword evidence="2" id="KW-0596">Phosphopantetheine</keyword>
<dbReference type="Pfam" id="PF13193">
    <property type="entry name" value="AMP-binding_C"/>
    <property type="match status" value="1"/>
</dbReference>
<accession>A0A3D9UIG1</accession>
<dbReference type="FunFam" id="3.40.50.980:FF:000002">
    <property type="entry name" value="Enterobactin synthetase component F"/>
    <property type="match status" value="1"/>
</dbReference>
<dbReference type="EMBL" id="QTUB01000001">
    <property type="protein sequence ID" value="REF26405.1"/>
    <property type="molecule type" value="Genomic_DNA"/>
</dbReference>
<feature type="domain" description="Carrier" evidence="4">
    <location>
        <begin position="832"/>
        <end position="906"/>
    </location>
</feature>
<dbReference type="FunFam" id="3.30.300.30:FF:000010">
    <property type="entry name" value="Enterobactin synthetase component F"/>
    <property type="match status" value="1"/>
</dbReference>
<dbReference type="Gene3D" id="3.30.559.30">
    <property type="entry name" value="Nonribosomal peptide synthetase, condensation domain"/>
    <property type="match status" value="3"/>
</dbReference>
<evidence type="ECO:0000313" key="5">
    <source>
        <dbReference type="EMBL" id="REF26405.1"/>
    </source>
</evidence>
<evidence type="ECO:0000313" key="6">
    <source>
        <dbReference type="Proteomes" id="UP000256294"/>
    </source>
</evidence>
<reference evidence="5 6" key="1">
    <citation type="submission" date="2018-08" db="EMBL/GenBank/DDBJ databases">
        <title>Genomic Encyclopedia of Archaeal and Bacterial Type Strains, Phase II (KMG-II): from individual species to whole genera.</title>
        <authorList>
            <person name="Goeker M."/>
        </authorList>
    </citation>
    <scope>NUCLEOTIDE SEQUENCE [LARGE SCALE GENOMIC DNA]</scope>
    <source>
        <strain evidence="5 6">DSM 17905</strain>
    </source>
</reference>
<proteinExistence type="predicted"/>
<dbReference type="CDD" id="cd05930">
    <property type="entry name" value="A_NRPS"/>
    <property type="match status" value="1"/>
</dbReference>
<evidence type="ECO:0000256" key="3">
    <source>
        <dbReference type="ARBA" id="ARBA00022553"/>
    </source>
</evidence>
<gene>
    <name evidence="5" type="ORF">BDD26_1041</name>
</gene>
<dbReference type="SUPFAM" id="SSF47336">
    <property type="entry name" value="ACP-like"/>
    <property type="match status" value="1"/>
</dbReference>
<dbReference type="InterPro" id="IPR000873">
    <property type="entry name" value="AMP-dep_synth/lig_dom"/>
</dbReference>
<organism evidence="5 6">
    <name type="scientific">Xenorhabdus cabanillasii</name>
    <dbReference type="NCBI Taxonomy" id="351673"/>
    <lineage>
        <taxon>Bacteria</taxon>
        <taxon>Pseudomonadati</taxon>
        <taxon>Pseudomonadota</taxon>
        <taxon>Gammaproteobacteria</taxon>
        <taxon>Enterobacterales</taxon>
        <taxon>Morganellaceae</taxon>
        <taxon>Xenorhabdus</taxon>
    </lineage>
</organism>
<dbReference type="Gene3D" id="3.30.559.10">
    <property type="entry name" value="Chloramphenicol acetyltransferase-like domain"/>
    <property type="match status" value="3"/>
</dbReference>
<dbReference type="RefSeq" id="WP_115825720.1">
    <property type="nucleotide sequence ID" value="NZ_QTUB01000001.1"/>
</dbReference>
<dbReference type="InterPro" id="IPR023213">
    <property type="entry name" value="CAT-like_dom_sf"/>
</dbReference>
<dbReference type="InterPro" id="IPR036736">
    <property type="entry name" value="ACP-like_sf"/>
</dbReference>